<protein>
    <submittedName>
        <fullName evidence="2">Acyl-CoA carboxylase subunit epsilon</fullName>
    </submittedName>
</protein>
<dbReference type="AlphaFoldDB" id="A0A6H9WCN2"/>
<comment type="caution">
    <text evidence="2">The sequence shown here is derived from an EMBL/GenBank/DDBJ whole genome shotgun (WGS) entry which is preliminary data.</text>
</comment>
<dbReference type="InterPro" id="IPR032716">
    <property type="entry name" value="ACC_epsilon"/>
</dbReference>
<sequence>MAFPGNGDSLPDEFDPTVARVVAGNPTDEELGAVVAVLAAVFDAGRQADRPRDIPARRSGWERSRRAMRGAPGNDPFADTFGR</sequence>
<feature type="region of interest" description="Disordered" evidence="1">
    <location>
        <begin position="50"/>
        <end position="83"/>
    </location>
</feature>
<gene>
    <name evidence="2" type="ORF">F8O04_10860</name>
</gene>
<name>A0A6H9WCN2_9MICO</name>
<dbReference type="GO" id="GO:0004658">
    <property type="term" value="F:propionyl-CoA carboxylase activity"/>
    <property type="evidence" value="ECO:0007669"/>
    <property type="project" value="InterPro"/>
</dbReference>
<dbReference type="RefSeq" id="WP_158029644.1">
    <property type="nucleotide sequence ID" value="NZ_BMHG01000001.1"/>
</dbReference>
<evidence type="ECO:0000313" key="2">
    <source>
        <dbReference type="EMBL" id="KAB1648450.1"/>
    </source>
</evidence>
<evidence type="ECO:0000256" key="1">
    <source>
        <dbReference type="SAM" id="MobiDB-lite"/>
    </source>
</evidence>
<feature type="compositionally biased region" description="Basic and acidic residues" evidence="1">
    <location>
        <begin position="50"/>
        <end position="65"/>
    </location>
</feature>
<reference evidence="2 3" key="1">
    <citation type="submission" date="2019-09" db="EMBL/GenBank/DDBJ databases">
        <title>Phylogeny of genus Pseudoclavibacter and closely related genus.</title>
        <authorList>
            <person name="Li Y."/>
        </authorList>
    </citation>
    <scope>NUCLEOTIDE SEQUENCE [LARGE SCALE GENOMIC DNA]</scope>
    <source>
        <strain evidence="2 3">EGI 60007</strain>
    </source>
</reference>
<dbReference type="Proteomes" id="UP000431744">
    <property type="component" value="Unassembled WGS sequence"/>
</dbReference>
<dbReference type="EMBL" id="WBJY01000002">
    <property type="protein sequence ID" value="KAB1648450.1"/>
    <property type="molecule type" value="Genomic_DNA"/>
</dbReference>
<dbReference type="OrthoDB" id="5118037at2"/>
<evidence type="ECO:0000313" key="3">
    <source>
        <dbReference type="Proteomes" id="UP000431744"/>
    </source>
</evidence>
<dbReference type="GO" id="GO:0003989">
    <property type="term" value="F:acetyl-CoA carboxylase activity"/>
    <property type="evidence" value="ECO:0007669"/>
    <property type="project" value="InterPro"/>
</dbReference>
<proteinExistence type="predicted"/>
<accession>A0A6H9WCN2</accession>
<dbReference type="Pfam" id="PF13822">
    <property type="entry name" value="ACC_epsilon"/>
    <property type="match status" value="1"/>
</dbReference>
<keyword evidence="3" id="KW-1185">Reference proteome</keyword>
<organism evidence="2 3">
    <name type="scientific">Pseudoclavibacter endophyticus</name>
    <dbReference type="NCBI Taxonomy" id="1778590"/>
    <lineage>
        <taxon>Bacteria</taxon>
        <taxon>Bacillati</taxon>
        <taxon>Actinomycetota</taxon>
        <taxon>Actinomycetes</taxon>
        <taxon>Micrococcales</taxon>
        <taxon>Microbacteriaceae</taxon>
        <taxon>Pseudoclavibacter</taxon>
    </lineage>
</organism>